<evidence type="ECO:0008006" key="2">
    <source>
        <dbReference type="Google" id="ProtNLM"/>
    </source>
</evidence>
<sequence length="134" mass="15706">MVILDELPFKMVEGEGFRAYSQVLEPRFVVPSRITVARDCMKLYVEEKKALKKLLKSQRNHKGATIGRVIEECLVEWNIEDILTLTVDNASSNDLTIDYLKRNSKWKRSILDNRFLHVRCCAHIVNLICERWLE</sequence>
<evidence type="ECO:0000313" key="1">
    <source>
        <dbReference type="EMBL" id="KAL0429250.1"/>
    </source>
</evidence>
<protein>
    <recommendedName>
        <fullName evidence="2">Transposase</fullName>
    </recommendedName>
</protein>
<name>A0AAW2VIS1_SESRA</name>
<dbReference type="SUPFAM" id="SSF53098">
    <property type="entry name" value="Ribonuclease H-like"/>
    <property type="match status" value="1"/>
</dbReference>
<dbReference type="InterPro" id="IPR012337">
    <property type="entry name" value="RNaseH-like_sf"/>
</dbReference>
<gene>
    <name evidence="1" type="ORF">Sradi_0551000</name>
</gene>
<dbReference type="PANTHER" id="PTHR46481">
    <property type="entry name" value="ZINC FINGER BED DOMAIN-CONTAINING PROTEIN 4"/>
    <property type="match status" value="1"/>
</dbReference>
<proteinExistence type="predicted"/>
<comment type="caution">
    <text evidence="1">The sequence shown here is derived from an EMBL/GenBank/DDBJ whole genome shotgun (WGS) entry which is preliminary data.</text>
</comment>
<dbReference type="SUPFAM" id="SSF140996">
    <property type="entry name" value="Hermes dimerisation domain"/>
    <property type="match status" value="1"/>
</dbReference>
<reference evidence="1" key="2">
    <citation type="journal article" date="2024" name="Plant">
        <title>Genomic evolution and insights into agronomic trait innovations of Sesamum species.</title>
        <authorList>
            <person name="Miao H."/>
            <person name="Wang L."/>
            <person name="Qu L."/>
            <person name="Liu H."/>
            <person name="Sun Y."/>
            <person name="Le M."/>
            <person name="Wang Q."/>
            <person name="Wei S."/>
            <person name="Zheng Y."/>
            <person name="Lin W."/>
            <person name="Duan Y."/>
            <person name="Cao H."/>
            <person name="Xiong S."/>
            <person name="Wang X."/>
            <person name="Wei L."/>
            <person name="Li C."/>
            <person name="Ma Q."/>
            <person name="Ju M."/>
            <person name="Zhao R."/>
            <person name="Li G."/>
            <person name="Mu C."/>
            <person name="Tian Q."/>
            <person name="Mei H."/>
            <person name="Zhang T."/>
            <person name="Gao T."/>
            <person name="Zhang H."/>
        </authorList>
    </citation>
    <scope>NUCLEOTIDE SEQUENCE</scope>
    <source>
        <strain evidence="1">G02</strain>
    </source>
</reference>
<dbReference type="PANTHER" id="PTHR46481:SF8">
    <property type="entry name" value="ZINC FINGER BED DOMAIN-CONTAINING PROTEIN RICESLEEPER 1-LIKE"/>
    <property type="match status" value="1"/>
</dbReference>
<dbReference type="InterPro" id="IPR052035">
    <property type="entry name" value="ZnF_BED_domain_contain"/>
</dbReference>
<dbReference type="EMBL" id="JACGWJ010000003">
    <property type="protein sequence ID" value="KAL0429250.1"/>
    <property type="molecule type" value="Genomic_DNA"/>
</dbReference>
<accession>A0AAW2VIS1</accession>
<dbReference type="AlphaFoldDB" id="A0AAW2VIS1"/>
<organism evidence="1">
    <name type="scientific">Sesamum radiatum</name>
    <name type="common">Black benniseed</name>
    <dbReference type="NCBI Taxonomy" id="300843"/>
    <lineage>
        <taxon>Eukaryota</taxon>
        <taxon>Viridiplantae</taxon>
        <taxon>Streptophyta</taxon>
        <taxon>Embryophyta</taxon>
        <taxon>Tracheophyta</taxon>
        <taxon>Spermatophyta</taxon>
        <taxon>Magnoliopsida</taxon>
        <taxon>eudicotyledons</taxon>
        <taxon>Gunneridae</taxon>
        <taxon>Pentapetalae</taxon>
        <taxon>asterids</taxon>
        <taxon>lamiids</taxon>
        <taxon>Lamiales</taxon>
        <taxon>Pedaliaceae</taxon>
        <taxon>Sesamum</taxon>
    </lineage>
</organism>
<reference evidence="1" key="1">
    <citation type="submission" date="2020-06" db="EMBL/GenBank/DDBJ databases">
        <authorList>
            <person name="Li T."/>
            <person name="Hu X."/>
            <person name="Zhang T."/>
            <person name="Song X."/>
            <person name="Zhang H."/>
            <person name="Dai N."/>
            <person name="Sheng W."/>
            <person name="Hou X."/>
            <person name="Wei L."/>
        </authorList>
    </citation>
    <scope>NUCLEOTIDE SEQUENCE</scope>
    <source>
        <strain evidence="1">G02</strain>
        <tissue evidence="1">Leaf</tissue>
    </source>
</reference>